<evidence type="ECO:0000313" key="9">
    <source>
        <dbReference type="EMBL" id="TKA26557.1"/>
    </source>
</evidence>
<dbReference type="PROSITE" id="PS00027">
    <property type="entry name" value="HOMEOBOX_1"/>
    <property type="match status" value="1"/>
</dbReference>
<dbReference type="PANTHER" id="PTHR24323:SF7">
    <property type="entry name" value="HOMEOBOX DOMAIN-CONTAINING PROTEIN"/>
    <property type="match status" value="1"/>
</dbReference>
<feature type="region of interest" description="Disordered" evidence="7">
    <location>
        <begin position="297"/>
        <end position="331"/>
    </location>
</feature>
<evidence type="ECO:0000313" key="10">
    <source>
        <dbReference type="Proteomes" id="UP000310066"/>
    </source>
</evidence>
<dbReference type="InterPro" id="IPR017970">
    <property type="entry name" value="Homeobox_CS"/>
</dbReference>
<keyword evidence="2 5" id="KW-0238">DNA-binding</keyword>
<dbReference type="Pfam" id="PF00046">
    <property type="entry name" value="Homeodomain"/>
    <property type="match status" value="1"/>
</dbReference>
<evidence type="ECO:0000259" key="8">
    <source>
        <dbReference type="PROSITE" id="PS50071"/>
    </source>
</evidence>
<dbReference type="InterPro" id="IPR001356">
    <property type="entry name" value="HD"/>
</dbReference>
<evidence type="ECO:0000256" key="2">
    <source>
        <dbReference type="ARBA" id="ARBA00023125"/>
    </source>
</evidence>
<dbReference type="SUPFAM" id="SSF46689">
    <property type="entry name" value="Homeodomain-like"/>
    <property type="match status" value="1"/>
</dbReference>
<evidence type="ECO:0000256" key="4">
    <source>
        <dbReference type="ARBA" id="ARBA00023242"/>
    </source>
</evidence>
<dbReference type="OrthoDB" id="6159439at2759"/>
<dbReference type="GO" id="GO:0005634">
    <property type="term" value="C:nucleus"/>
    <property type="evidence" value="ECO:0007669"/>
    <property type="project" value="UniProtKB-SubCell"/>
</dbReference>
<feature type="DNA-binding region" description="Homeobox" evidence="5">
    <location>
        <begin position="35"/>
        <end position="94"/>
    </location>
</feature>
<feature type="domain" description="Homeobox" evidence="8">
    <location>
        <begin position="33"/>
        <end position="93"/>
    </location>
</feature>
<dbReference type="InterPro" id="IPR009057">
    <property type="entry name" value="Homeodomain-like_sf"/>
</dbReference>
<feature type="region of interest" description="Disordered" evidence="7">
    <location>
        <begin position="110"/>
        <end position="168"/>
    </location>
</feature>
<sequence>MEALYTEAEDHAFPDYATGTMPQVHVSSEDDKAYARQKRKRTSLEDQSVLEDAYKRDPKPDKTARLEIVRMVNLGEKEVQIWFQNRRQSSRRKSRPLLPHEIAQYHMARHGPFVPGPASTRDAEFGASDHGPTHTNALEHESRVTPSTVNPLLDQLPSTSPPASLTAANAVSHSHPVVSLATFSATASRPSSSSMAVNGPQIASTSHLDRMPYPAMRTACAPPLAASASVQQYAAAHMAARHSNQPADVAVDGPQWQREHVQGSSFVIQQITTTEPSRRLRKAPSVVRLSLSLDGTASVVNKDPSSPSPPRAAQRHMLPSGKGQAPSMQATYPRQSVLPAPCSNLERSSSGRARDSRAWEFWCDKDSRNELELKAEQDSSGSAADAISLLRSTSGRSILGVLSTNGSPFFAGKHTDMKRSKLGHPRTSLGRANTSLGRLQGRLTAEPTSYRKATASLKHSETDFSIYIPGNESDKENWSPGAGSTAADKATVKTGLTQVLGPTKPTLGADRNAINTAKLGAKGQENVETTAGREAHTSENTDPETDPEVAAFMRGGRVSNSGSSEADLDCVQGLLSLSQGNWR</sequence>
<dbReference type="GO" id="GO:0000976">
    <property type="term" value="F:transcription cis-regulatory region binding"/>
    <property type="evidence" value="ECO:0007669"/>
    <property type="project" value="TreeGrafter"/>
</dbReference>
<feature type="region of interest" description="Disordered" evidence="7">
    <location>
        <begin position="412"/>
        <end position="432"/>
    </location>
</feature>
<dbReference type="STRING" id="329885.A0A4U0TW96"/>
<evidence type="ECO:0000256" key="5">
    <source>
        <dbReference type="PROSITE-ProRule" id="PRU00108"/>
    </source>
</evidence>
<dbReference type="CDD" id="cd00086">
    <property type="entry name" value="homeodomain"/>
    <property type="match status" value="1"/>
</dbReference>
<dbReference type="AlphaFoldDB" id="A0A4U0TW96"/>
<dbReference type="InterPro" id="IPR051775">
    <property type="entry name" value="Homeobox_domain"/>
</dbReference>
<feature type="compositionally biased region" description="Polar residues" evidence="7">
    <location>
        <begin position="144"/>
        <end position="168"/>
    </location>
</feature>
<evidence type="ECO:0000256" key="7">
    <source>
        <dbReference type="SAM" id="MobiDB-lite"/>
    </source>
</evidence>
<dbReference type="Gene3D" id="1.10.10.60">
    <property type="entry name" value="Homeodomain-like"/>
    <property type="match status" value="1"/>
</dbReference>
<evidence type="ECO:0000256" key="3">
    <source>
        <dbReference type="ARBA" id="ARBA00023155"/>
    </source>
</evidence>
<accession>A0A4U0TW96</accession>
<protein>
    <recommendedName>
        <fullName evidence="8">Homeobox domain-containing protein</fullName>
    </recommendedName>
</protein>
<dbReference type="EMBL" id="NAJP01000137">
    <property type="protein sequence ID" value="TKA26557.1"/>
    <property type="molecule type" value="Genomic_DNA"/>
</dbReference>
<evidence type="ECO:0000256" key="1">
    <source>
        <dbReference type="ARBA" id="ARBA00004123"/>
    </source>
</evidence>
<organism evidence="9 10">
    <name type="scientific">Friedmanniomyces endolithicus</name>
    <dbReference type="NCBI Taxonomy" id="329885"/>
    <lineage>
        <taxon>Eukaryota</taxon>
        <taxon>Fungi</taxon>
        <taxon>Dikarya</taxon>
        <taxon>Ascomycota</taxon>
        <taxon>Pezizomycotina</taxon>
        <taxon>Dothideomycetes</taxon>
        <taxon>Dothideomycetidae</taxon>
        <taxon>Mycosphaerellales</taxon>
        <taxon>Teratosphaeriaceae</taxon>
        <taxon>Friedmanniomyces</taxon>
    </lineage>
</organism>
<comment type="caution">
    <text evidence="9">The sequence shown here is derived from an EMBL/GenBank/DDBJ whole genome shotgun (WGS) entry which is preliminary data.</text>
</comment>
<keyword evidence="4 5" id="KW-0539">Nucleus</keyword>
<name>A0A4U0TW96_9PEZI</name>
<keyword evidence="3 5" id="KW-0371">Homeobox</keyword>
<dbReference type="GO" id="GO:0000981">
    <property type="term" value="F:DNA-binding transcription factor activity, RNA polymerase II-specific"/>
    <property type="evidence" value="ECO:0007669"/>
    <property type="project" value="InterPro"/>
</dbReference>
<reference evidence="9 10" key="1">
    <citation type="submission" date="2017-03" db="EMBL/GenBank/DDBJ databases">
        <title>Genomes of endolithic fungi from Antarctica.</title>
        <authorList>
            <person name="Coleine C."/>
            <person name="Masonjones S."/>
            <person name="Stajich J.E."/>
        </authorList>
    </citation>
    <scope>NUCLEOTIDE SEQUENCE [LARGE SCALE GENOMIC DNA]</scope>
    <source>
        <strain evidence="9 10">CCFEE 5311</strain>
    </source>
</reference>
<dbReference type="PROSITE" id="PS50071">
    <property type="entry name" value="HOMEOBOX_2"/>
    <property type="match status" value="1"/>
</dbReference>
<feature type="region of interest" description="Disordered" evidence="7">
    <location>
        <begin position="522"/>
        <end position="568"/>
    </location>
</feature>
<gene>
    <name evidence="9" type="ORF">B0A54_16542</name>
</gene>
<dbReference type="SMART" id="SM00389">
    <property type="entry name" value="HOX"/>
    <property type="match status" value="1"/>
</dbReference>
<evidence type="ECO:0000256" key="6">
    <source>
        <dbReference type="RuleBase" id="RU000682"/>
    </source>
</evidence>
<dbReference type="PANTHER" id="PTHR24323">
    <property type="entry name" value="CEH-10 HOMEODOMAIN-CONTAINING HOMOLOG"/>
    <property type="match status" value="1"/>
</dbReference>
<proteinExistence type="predicted"/>
<comment type="subcellular location">
    <subcellularLocation>
        <location evidence="1 5 6">Nucleus</location>
    </subcellularLocation>
</comment>
<dbReference type="Proteomes" id="UP000310066">
    <property type="component" value="Unassembled WGS sequence"/>
</dbReference>
<feature type="region of interest" description="Disordered" evidence="7">
    <location>
        <begin position="1"/>
        <end position="58"/>
    </location>
</feature>